<proteinExistence type="predicted"/>
<keyword evidence="4" id="KW-1185">Reference proteome</keyword>
<dbReference type="InterPro" id="IPR011333">
    <property type="entry name" value="SKP1/BTB/POZ_sf"/>
</dbReference>
<evidence type="ECO:0000313" key="3">
    <source>
        <dbReference type="EMBL" id="RPA73636.1"/>
    </source>
</evidence>
<organism evidence="3 4">
    <name type="scientific">Ascobolus immersus RN42</name>
    <dbReference type="NCBI Taxonomy" id="1160509"/>
    <lineage>
        <taxon>Eukaryota</taxon>
        <taxon>Fungi</taxon>
        <taxon>Dikarya</taxon>
        <taxon>Ascomycota</taxon>
        <taxon>Pezizomycotina</taxon>
        <taxon>Pezizomycetes</taxon>
        <taxon>Pezizales</taxon>
        <taxon>Ascobolaceae</taxon>
        <taxon>Ascobolus</taxon>
    </lineage>
</organism>
<feature type="region of interest" description="Disordered" evidence="1">
    <location>
        <begin position="182"/>
        <end position="215"/>
    </location>
</feature>
<feature type="region of interest" description="Disordered" evidence="1">
    <location>
        <begin position="351"/>
        <end position="402"/>
    </location>
</feature>
<feature type="compositionally biased region" description="Basic residues" evidence="1">
    <location>
        <begin position="44"/>
        <end position="59"/>
    </location>
</feature>
<protein>
    <recommendedName>
        <fullName evidence="2">BTB domain-containing protein</fullName>
    </recommendedName>
</protein>
<dbReference type="InterPro" id="IPR000210">
    <property type="entry name" value="BTB/POZ_dom"/>
</dbReference>
<gene>
    <name evidence="3" type="ORF">BJ508DRAFT_333870</name>
</gene>
<evidence type="ECO:0000259" key="2">
    <source>
        <dbReference type="PROSITE" id="PS50097"/>
    </source>
</evidence>
<accession>A0A3N4HL68</accession>
<feature type="domain" description="BTB" evidence="2">
    <location>
        <begin position="90"/>
        <end position="156"/>
    </location>
</feature>
<evidence type="ECO:0000256" key="1">
    <source>
        <dbReference type="SAM" id="MobiDB-lite"/>
    </source>
</evidence>
<dbReference type="PANTHER" id="PTHR47843:SF2">
    <property type="entry name" value="BTB DOMAIN-CONTAINING PROTEIN"/>
    <property type="match status" value="1"/>
</dbReference>
<feature type="region of interest" description="Disordered" evidence="1">
    <location>
        <begin position="26"/>
        <end position="84"/>
    </location>
</feature>
<sequence>MLTTQTNTPSLPSHYCFQRSPIITICLEQPPPTPTPQPSTDSSRKRKRKAKFNKKRKLNRVSEGDSEYQPTGGEGAKSANSDPDDSFPAFQVHLSALTASSDYFKLLLAFNGLEMAERKVVFEMPGIDSELDPRLGIEAFKLYVDYSYSGTFDLSSYEYENSIIYKDGKAKASADRSADVASGVVSSEQSSEVEVNATQTERKQDSEEASTSTDKTAKLDKSVRYHGYEMIFIAVAYVLADRLLAEGLKQALVKKMYQNMMEFFESRAHSGCSTSCDEASCEKLHKMYNSVYWNQFGTTAQILFHATKTVTKHKTNISSSQTLKMDETPREFKLASYISTTSSPMITVHLRQSGKPSPALQTQPSAEGHKPLKRKRKNNPGKAEAHHADQSSSQASAESLNSPPLPTFHVHLAALTAHSQYFSSLSSFNGLEMTEQKVTLHLPRLDPSIDPCLAVEAAKLFIDYCYGGYDVRDYAYDMPYLEAAGSSKSSELATVEEEEEYYCKSEMHHGKEMVFIAVAYVLADRLLAEGLKQKLVKSMYRSMMEYHGSRDDLKGGNSYSEAYARIYKSTNWDDFKKRARIIFNGTRTRFLGVKGYVERYGMTPPTGHAQKAVLTSTENVAFRQPWLGKEYMRNLLCAFFSTLWSCRKHTDWSVRHPFELVEEVPGMAKPLLACLMIPEAHREDLKRFPNKDFGLPEEFESSGNIRYT</sequence>
<feature type="compositionally biased region" description="Low complexity" evidence="1">
    <location>
        <begin position="182"/>
        <end position="195"/>
    </location>
</feature>
<reference evidence="3 4" key="1">
    <citation type="journal article" date="2018" name="Nat. Ecol. Evol.">
        <title>Pezizomycetes genomes reveal the molecular basis of ectomycorrhizal truffle lifestyle.</title>
        <authorList>
            <person name="Murat C."/>
            <person name="Payen T."/>
            <person name="Noel B."/>
            <person name="Kuo A."/>
            <person name="Morin E."/>
            <person name="Chen J."/>
            <person name="Kohler A."/>
            <person name="Krizsan K."/>
            <person name="Balestrini R."/>
            <person name="Da Silva C."/>
            <person name="Montanini B."/>
            <person name="Hainaut M."/>
            <person name="Levati E."/>
            <person name="Barry K.W."/>
            <person name="Belfiori B."/>
            <person name="Cichocki N."/>
            <person name="Clum A."/>
            <person name="Dockter R.B."/>
            <person name="Fauchery L."/>
            <person name="Guy J."/>
            <person name="Iotti M."/>
            <person name="Le Tacon F."/>
            <person name="Lindquist E.A."/>
            <person name="Lipzen A."/>
            <person name="Malagnac F."/>
            <person name="Mello A."/>
            <person name="Molinier V."/>
            <person name="Miyauchi S."/>
            <person name="Poulain J."/>
            <person name="Riccioni C."/>
            <person name="Rubini A."/>
            <person name="Sitrit Y."/>
            <person name="Splivallo R."/>
            <person name="Traeger S."/>
            <person name="Wang M."/>
            <person name="Zifcakova L."/>
            <person name="Wipf D."/>
            <person name="Zambonelli A."/>
            <person name="Paolocci F."/>
            <person name="Nowrousian M."/>
            <person name="Ottonello S."/>
            <person name="Baldrian P."/>
            <person name="Spatafora J.W."/>
            <person name="Henrissat B."/>
            <person name="Nagy L.G."/>
            <person name="Aury J.M."/>
            <person name="Wincker P."/>
            <person name="Grigoriev I.V."/>
            <person name="Bonfante P."/>
            <person name="Martin F.M."/>
        </authorList>
    </citation>
    <scope>NUCLEOTIDE SEQUENCE [LARGE SCALE GENOMIC DNA]</scope>
    <source>
        <strain evidence="3 4">RN42</strain>
    </source>
</reference>
<dbReference type="Proteomes" id="UP000275078">
    <property type="component" value="Unassembled WGS sequence"/>
</dbReference>
<feature type="compositionally biased region" description="Low complexity" evidence="1">
    <location>
        <begin position="390"/>
        <end position="399"/>
    </location>
</feature>
<dbReference type="PANTHER" id="PTHR47843">
    <property type="entry name" value="BTB DOMAIN-CONTAINING PROTEIN-RELATED"/>
    <property type="match status" value="1"/>
</dbReference>
<dbReference type="AlphaFoldDB" id="A0A3N4HL68"/>
<dbReference type="Gene3D" id="3.30.710.10">
    <property type="entry name" value="Potassium Channel Kv1.1, Chain A"/>
    <property type="match status" value="2"/>
</dbReference>
<dbReference type="EMBL" id="ML119814">
    <property type="protein sequence ID" value="RPA73636.1"/>
    <property type="molecule type" value="Genomic_DNA"/>
</dbReference>
<dbReference type="CDD" id="cd18186">
    <property type="entry name" value="BTB_POZ_ZBTB_KLHL-like"/>
    <property type="match status" value="2"/>
</dbReference>
<dbReference type="PROSITE" id="PS50097">
    <property type="entry name" value="BTB"/>
    <property type="match status" value="1"/>
</dbReference>
<name>A0A3N4HL68_ASCIM</name>
<evidence type="ECO:0000313" key="4">
    <source>
        <dbReference type="Proteomes" id="UP000275078"/>
    </source>
</evidence>
<dbReference type="OrthoDB" id="6350321at2759"/>